<evidence type="ECO:0000313" key="9">
    <source>
        <dbReference type="Proteomes" id="UP000823661"/>
    </source>
</evidence>
<dbReference type="CDD" id="cd06530">
    <property type="entry name" value="S26_SPase_I"/>
    <property type="match status" value="1"/>
</dbReference>
<evidence type="ECO:0000256" key="4">
    <source>
        <dbReference type="ARBA" id="ARBA00019232"/>
    </source>
</evidence>
<dbReference type="Gene3D" id="2.10.109.10">
    <property type="entry name" value="Umud Fragment, subunit A"/>
    <property type="match status" value="1"/>
</dbReference>
<comment type="similarity">
    <text evidence="2">Belongs to the peptidase S26 family.</text>
</comment>
<dbReference type="InterPro" id="IPR019533">
    <property type="entry name" value="Peptidase_S26"/>
</dbReference>
<evidence type="ECO:0000256" key="5">
    <source>
        <dbReference type="ARBA" id="ARBA00022801"/>
    </source>
</evidence>
<dbReference type="PRINTS" id="PR00727">
    <property type="entry name" value="LEADERPTASE"/>
</dbReference>
<comment type="caution">
    <text evidence="8">The sequence shown here is derived from an EMBL/GenBank/DDBJ whole genome shotgun (WGS) entry which is preliminary data.</text>
</comment>
<dbReference type="InterPro" id="IPR019758">
    <property type="entry name" value="Pept_S26A_signal_pept_1_CS"/>
</dbReference>
<keyword evidence="5" id="KW-0378">Hydrolase</keyword>
<dbReference type="PANTHER" id="PTHR43390:SF1">
    <property type="entry name" value="CHLOROPLAST PROCESSING PEPTIDASE"/>
    <property type="match status" value="1"/>
</dbReference>
<dbReference type="PROSITE" id="PS00761">
    <property type="entry name" value="SPASE_I_3"/>
    <property type="match status" value="1"/>
</dbReference>
<evidence type="ECO:0000256" key="3">
    <source>
        <dbReference type="ARBA" id="ARBA00013208"/>
    </source>
</evidence>
<evidence type="ECO:0000256" key="1">
    <source>
        <dbReference type="ARBA" id="ARBA00000677"/>
    </source>
</evidence>
<dbReference type="AlphaFoldDB" id="A0A9D9ESD3"/>
<dbReference type="GO" id="GO:0016020">
    <property type="term" value="C:membrane"/>
    <property type="evidence" value="ECO:0007669"/>
    <property type="project" value="InterPro"/>
</dbReference>
<evidence type="ECO:0000259" key="7">
    <source>
        <dbReference type="Pfam" id="PF10502"/>
    </source>
</evidence>
<reference evidence="8" key="2">
    <citation type="journal article" date="2021" name="PeerJ">
        <title>Extensive microbial diversity within the chicken gut microbiome revealed by metagenomics and culture.</title>
        <authorList>
            <person name="Gilroy R."/>
            <person name="Ravi A."/>
            <person name="Getino M."/>
            <person name="Pursley I."/>
            <person name="Horton D.L."/>
            <person name="Alikhan N.F."/>
            <person name="Baker D."/>
            <person name="Gharbi K."/>
            <person name="Hall N."/>
            <person name="Watson M."/>
            <person name="Adriaenssens E.M."/>
            <person name="Foster-Nyarko E."/>
            <person name="Jarju S."/>
            <person name="Secka A."/>
            <person name="Antonio M."/>
            <person name="Oren A."/>
            <person name="Chaudhuri R.R."/>
            <person name="La Ragione R."/>
            <person name="Hildebrand F."/>
            <person name="Pallen M.J."/>
        </authorList>
    </citation>
    <scope>NUCLEOTIDE SEQUENCE</scope>
    <source>
        <strain evidence="8">B1-20833</strain>
    </source>
</reference>
<gene>
    <name evidence="8" type="ORF">IAC06_02935</name>
</gene>
<dbReference type="GO" id="GO:0004252">
    <property type="term" value="F:serine-type endopeptidase activity"/>
    <property type="evidence" value="ECO:0007669"/>
    <property type="project" value="InterPro"/>
</dbReference>
<comment type="catalytic activity">
    <reaction evidence="1">
        <text>Cleavage of hydrophobic, N-terminal signal or leader sequences from secreted and periplasmic proteins.</text>
        <dbReference type="EC" id="3.4.21.89"/>
    </reaction>
</comment>
<feature type="domain" description="Peptidase S26" evidence="7">
    <location>
        <begin position="148"/>
        <end position="180"/>
    </location>
</feature>
<evidence type="ECO:0000256" key="2">
    <source>
        <dbReference type="ARBA" id="ARBA00009370"/>
    </source>
</evidence>
<dbReference type="PANTHER" id="PTHR43390">
    <property type="entry name" value="SIGNAL PEPTIDASE I"/>
    <property type="match status" value="1"/>
</dbReference>
<sequence length="202" mass="23135">MAVFNYPEGWEKNRIGFRINYVYTKRCIGCPGDTVRIENGFYRNSSCPDEILGSELMQSILSGTPDSLLVAQGVFLPAMPFRKEFGWTIRDFGPLYIPGRSDSVRLDDMSVRLYRKIIEYETDEKVEVRDGMVYIGGSPANTYTFEGNYYFFGGDNVLNSKDSRYVGLVPEEFIVGIATRILFSVDPDTGAFRRDRFMKRIK</sequence>
<dbReference type="Pfam" id="PF10502">
    <property type="entry name" value="Peptidase_S26"/>
    <property type="match status" value="1"/>
</dbReference>
<dbReference type="GO" id="GO:0009003">
    <property type="term" value="F:signal peptidase activity"/>
    <property type="evidence" value="ECO:0007669"/>
    <property type="project" value="UniProtKB-EC"/>
</dbReference>
<proteinExistence type="inferred from homology"/>
<name>A0A9D9ESD3_9BACT</name>
<evidence type="ECO:0000256" key="6">
    <source>
        <dbReference type="ARBA" id="ARBA00029906"/>
    </source>
</evidence>
<reference evidence="8" key="1">
    <citation type="submission" date="2020-10" db="EMBL/GenBank/DDBJ databases">
        <authorList>
            <person name="Gilroy R."/>
        </authorList>
    </citation>
    <scope>NUCLEOTIDE SEQUENCE</scope>
    <source>
        <strain evidence="8">B1-20833</strain>
    </source>
</reference>
<accession>A0A9D9ESD3</accession>
<dbReference type="EC" id="3.4.21.89" evidence="3"/>
<dbReference type="SUPFAM" id="SSF51306">
    <property type="entry name" value="LexA/Signal peptidase"/>
    <property type="match status" value="1"/>
</dbReference>
<dbReference type="InterPro" id="IPR036286">
    <property type="entry name" value="LexA/Signal_pep-like_sf"/>
</dbReference>
<protein>
    <recommendedName>
        <fullName evidence="4">Signal peptidase I</fullName>
        <ecNumber evidence="3">3.4.21.89</ecNumber>
    </recommendedName>
    <alternativeName>
        <fullName evidence="6">Leader peptidase I</fullName>
    </alternativeName>
</protein>
<dbReference type="GO" id="GO:0006465">
    <property type="term" value="P:signal peptide processing"/>
    <property type="evidence" value="ECO:0007669"/>
    <property type="project" value="InterPro"/>
</dbReference>
<dbReference type="EMBL" id="JADIMI010000023">
    <property type="protein sequence ID" value="MBO8451826.1"/>
    <property type="molecule type" value="Genomic_DNA"/>
</dbReference>
<dbReference type="InterPro" id="IPR000223">
    <property type="entry name" value="Pept_S26A_signal_pept_1"/>
</dbReference>
<evidence type="ECO:0000313" key="8">
    <source>
        <dbReference type="EMBL" id="MBO8451826.1"/>
    </source>
</evidence>
<dbReference type="Proteomes" id="UP000823661">
    <property type="component" value="Unassembled WGS sequence"/>
</dbReference>
<organism evidence="8 9">
    <name type="scientific">Candidatus Cryptobacteroides intestinavium</name>
    <dbReference type="NCBI Taxonomy" id="2840766"/>
    <lineage>
        <taxon>Bacteria</taxon>
        <taxon>Pseudomonadati</taxon>
        <taxon>Bacteroidota</taxon>
        <taxon>Bacteroidia</taxon>
        <taxon>Bacteroidales</taxon>
        <taxon>Candidatus Cryptobacteroides</taxon>
    </lineage>
</organism>